<reference evidence="1" key="2">
    <citation type="journal article" date="2023" name="IMA Fungus">
        <title>Comparative genomic study of the Penicillium genus elucidates a diverse pangenome and 15 lateral gene transfer events.</title>
        <authorList>
            <person name="Petersen C."/>
            <person name="Sorensen T."/>
            <person name="Nielsen M.R."/>
            <person name="Sondergaard T.E."/>
            <person name="Sorensen J.L."/>
            <person name="Fitzpatrick D.A."/>
            <person name="Frisvad J.C."/>
            <person name="Nielsen K.L."/>
        </authorList>
    </citation>
    <scope>NUCLEOTIDE SEQUENCE</scope>
    <source>
        <strain evidence="1">IBT 23319</strain>
    </source>
</reference>
<dbReference type="OrthoDB" id="245563at2759"/>
<keyword evidence="2" id="KW-1185">Reference proteome</keyword>
<proteinExistence type="predicted"/>
<dbReference type="RefSeq" id="XP_056506275.1">
    <property type="nucleotide sequence ID" value="XM_056640518.1"/>
</dbReference>
<reference evidence="1" key="1">
    <citation type="submission" date="2022-11" db="EMBL/GenBank/DDBJ databases">
        <authorList>
            <person name="Petersen C."/>
        </authorList>
    </citation>
    <scope>NUCLEOTIDE SEQUENCE</scope>
    <source>
        <strain evidence="1">IBT 23319</strain>
    </source>
</reference>
<evidence type="ECO:0000313" key="2">
    <source>
        <dbReference type="Proteomes" id="UP001147733"/>
    </source>
</evidence>
<accession>A0A9W9PEZ7</accession>
<protein>
    <submittedName>
        <fullName evidence="1">Uncharacterized protein</fullName>
    </submittedName>
</protein>
<evidence type="ECO:0000313" key="1">
    <source>
        <dbReference type="EMBL" id="KAJ5243271.1"/>
    </source>
</evidence>
<gene>
    <name evidence="1" type="ORF">N7469_001598</name>
</gene>
<dbReference type="GeneID" id="81379685"/>
<dbReference type="AlphaFoldDB" id="A0A9W9PEZ7"/>
<comment type="caution">
    <text evidence="1">The sequence shown here is derived from an EMBL/GenBank/DDBJ whole genome shotgun (WGS) entry which is preliminary data.</text>
</comment>
<name>A0A9W9PEZ7_PENCI</name>
<dbReference type="EMBL" id="JAPQKT010000001">
    <property type="protein sequence ID" value="KAJ5243271.1"/>
    <property type="molecule type" value="Genomic_DNA"/>
</dbReference>
<sequence>MKVLHVKHARADEKMFVPIPGAMTESFVPPPGLMWIRHKLQCGARIGQGALIYCGDVNAEDGPTALTLALIGC</sequence>
<dbReference type="Proteomes" id="UP001147733">
    <property type="component" value="Unassembled WGS sequence"/>
</dbReference>
<organism evidence="1 2">
    <name type="scientific">Penicillium citrinum</name>
    <dbReference type="NCBI Taxonomy" id="5077"/>
    <lineage>
        <taxon>Eukaryota</taxon>
        <taxon>Fungi</taxon>
        <taxon>Dikarya</taxon>
        <taxon>Ascomycota</taxon>
        <taxon>Pezizomycotina</taxon>
        <taxon>Eurotiomycetes</taxon>
        <taxon>Eurotiomycetidae</taxon>
        <taxon>Eurotiales</taxon>
        <taxon>Aspergillaceae</taxon>
        <taxon>Penicillium</taxon>
    </lineage>
</organism>